<reference evidence="1 2" key="1">
    <citation type="submission" date="2020-07" db="EMBL/GenBank/DDBJ databases">
        <title>Genomic Encyclopedia of Type Strains, Phase IV (KMG-V): Genome sequencing to study the core and pangenomes of soil and plant-associated prokaryotes.</title>
        <authorList>
            <person name="Whitman W."/>
        </authorList>
    </citation>
    <scope>NUCLEOTIDE SEQUENCE [LARGE SCALE GENOMIC DNA]</scope>
    <source>
        <strain evidence="1 2">M8UP22</strain>
    </source>
</reference>
<dbReference type="Proteomes" id="UP000564385">
    <property type="component" value="Unassembled WGS sequence"/>
</dbReference>
<name>A0A852VBD5_9BACT</name>
<evidence type="ECO:0000313" key="2">
    <source>
        <dbReference type="Proteomes" id="UP000564385"/>
    </source>
</evidence>
<comment type="caution">
    <text evidence="1">The sequence shown here is derived from an EMBL/GenBank/DDBJ whole genome shotgun (WGS) entry which is preliminary data.</text>
</comment>
<organism evidence="1 2">
    <name type="scientific">Tunturiibacter lichenicola</name>
    <dbReference type="NCBI Taxonomy" id="2051959"/>
    <lineage>
        <taxon>Bacteria</taxon>
        <taxon>Pseudomonadati</taxon>
        <taxon>Acidobacteriota</taxon>
        <taxon>Terriglobia</taxon>
        <taxon>Terriglobales</taxon>
        <taxon>Acidobacteriaceae</taxon>
        <taxon>Tunturiibacter</taxon>
    </lineage>
</organism>
<evidence type="ECO:0000313" key="1">
    <source>
        <dbReference type="EMBL" id="NYF88757.1"/>
    </source>
</evidence>
<dbReference type="EMBL" id="JACCCU010000001">
    <property type="protein sequence ID" value="NYF88757.1"/>
    <property type="molecule type" value="Genomic_DNA"/>
</dbReference>
<protein>
    <submittedName>
        <fullName evidence="1">Uncharacterized protein</fullName>
    </submittedName>
</protein>
<accession>A0A852VBD5</accession>
<dbReference type="AlphaFoldDB" id="A0A852VBD5"/>
<proteinExistence type="predicted"/>
<sequence>MIEFQFEDDVAPIVAVVIVTAAFRWLRLKFLVLTIHFLELATTAAAALSIRNTSGI</sequence>
<gene>
    <name evidence="1" type="ORF">HDF08_000824</name>
</gene>